<dbReference type="EMBL" id="JAYMYQ010000001">
    <property type="protein sequence ID" value="KAK7361405.1"/>
    <property type="molecule type" value="Genomic_DNA"/>
</dbReference>
<dbReference type="AlphaFoldDB" id="A0AAN9MUR2"/>
<reference evidence="1 2" key="1">
    <citation type="submission" date="2024-01" db="EMBL/GenBank/DDBJ databases">
        <title>The genomes of 5 underutilized Papilionoideae crops provide insights into root nodulation and disease resistanc.</title>
        <authorList>
            <person name="Jiang F."/>
        </authorList>
    </citation>
    <scope>NUCLEOTIDE SEQUENCE [LARGE SCALE GENOMIC DNA]</scope>
    <source>
        <strain evidence="1">LVBAO_FW01</strain>
        <tissue evidence="1">Leaves</tissue>
    </source>
</reference>
<proteinExistence type="predicted"/>
<evidence type="ECO:0000313" key="1">
    <source>
        <dbReference type="EMBL" id="KAK7361405.1"/>
    </source>
</evidence>
<accession>A0AAN9MUR2</accession>
<gene>
    <name evidence="1" type="ORF">VNO77_03462</name>
</gene>
<sequence>MALARYGGPLFEQDQRQHGLRLVSTTACAWLASTWTSEIWSFSHSYASAFSYPYCLRHSTENHSDHISLEWNKEYSKRRPLKCIHTVTVCMRYIVNYHPNPLEVLIGHDEHGLGRKDHTAFLSLWPMHCLQSKT</sequence>
<dbReference type="Proteomes" id="UP001367508">
    <property type="component" value="Unassembled WGS sequence"/>
</dbReference>
<name>A0AAN9MUR2_CANGL</name>
<evidence type="ECO:0000313" key="2">
    <source>
        <dbReference type="Proteomes" id="UP001367508"/>
    </source>
</evidence>
<organism evidence="1 2">
    <name type="scientific">Canavalia gladiata</name>
    <name type="common">Sword bean</name>
    <name type="synonym">Dolichos gladiatus</name>
    <dbReference type="NCBI Taxonomy" id="3824"/>
    <lineage>
        <taxon>Eukaryota</taxon>
        <taxon>Viridiplantae</taxon>
        <taxon>Streptophyta</taxon>
        <taxon>Embryophyta</taxon>
        <taxon>Tracheophyta</taxon>
        <taxon>Spermatophyta</taxon>
        <taxon>Magnoliopsida</taxon>
        <taxon>eudicotyledons</taxon>
        <taxon>Gunneridae</taxon>
        <taxon>Pentapetalae</taxon>
        <taxon>rosids</taxon>
        <taxon>fabids</taxon>
        <taxon>Fabales</taxon>
        <taxon>Fabaceae</taxon>
        <taxon>Papilionoideae</taxon>
        <taxon>50 kb inversion clade</taxon>
        <taxon>NPAAA clade</taxon>
        <taxon>indigoferoid/millettioid clade</taxon>
        <taxon>Phaseoleae</taxon>
        <taxon>Canavalia</taxon>
    </lineage>
</organism>
<keyword evidence="2" id="KW-1185">Reference proteome</keyword>
<comment type="caution">
    <text evidence="1">The sequence shown here is derived from an EMBL/GenBank/DDBJ whole genome shotgun (WGS) entry which is preliminary data.</text>
</comment>
<protein>
    <submittedName>
        <fullName evidence="1">Uncharacterized protein</fullName>
    </submittedName>
</protein>